<dbReference type="OrthoDB" id="1890113at2"/>
<gene>
    <name evidence="1" type="ordered locus">Clocel_4234</name>
</gene>
<keyword evidence="2" id="KW-1185">Reference proteome</keyword>
<evidence type="ECO:0000313" key="1">
    <source>
        <dbReference type="EMBL" id="ADL53895.1"/>
    </source>
</evidence>
<proteinExistence type="predicted"/>
<dbReference type="Proteomes" id="UP000002730">
    <property type="component" value="Chromosome"/>
</dbReference>
<evidence type="ECO:0000313" key="2">
    <source>
        <dbReference type="Proteomes" id="UP000002730"/>
    </source>
</evidence>
<dbReference type="STRING" id="573061.Clocel_4234"/>
<dbReference type="Gene3D" id="3.20.20.150">
    <property type="entry name" value="Divalent-metal-dependent TIM barrel enzymes"/>
    <property type="match status" value="1"/>
</dbReference>
<dbReference type="EMBL" id="CP002160">
    <property type="protein sequence ID" value="ADL53895.1"/>
    <property type="molecule type" value="Genomic_DNA"/>
</dbReference>
<reference evidence="1 2" key="1">
    <citation type="submission" date="2010-08" db="EMBL/GenBank/DDBJ databases">
        <title>Complete sequence of Clostridium cellulovorans 743B.</title>
        <authorList>
            <consortium name="US DOE Joint Genome Institute"/>
            <person name="Lucas S."/>
            <person name="Copeland A."/>
            <person name="Lapidus A."/>
            <person name="Cheng J.-F."/>
            <person name="Bruce D."/>
            <person name="Goodwin L."/>
            <person name="Pitluck S."/>
            <person name="Chertkov O."/>
            <person name="Detter J.C."/>
            <person name="Han C."/>
            <person name="Tapia R."/>
            <person name="Land M."/>
            <person name="Hauser L."/>
            <person name="Chang Y.-J."/>
            <person name="Jeffries C."/>
            <person name="Kyrpides N."/>
            <person name="Ivanova N."/>
            <person name="Mikhailova N."/>
            <person name="Hemme C.L."/>
            <person name="Woyke T."/>
        </authorList>
    </citation>
    <scope>NUCLEOTIDE SEQUENCE [LARGE SCALE GENOMIC DNA]</scope>
    <source>
        <strain evidence="2">ATCC 35296 / DSM 3052 / OCM 3 / 743B</strain>
    </source>
</reference>
<accession>D9SNA3</accession>
<dbReference type="HOGENOM" id="CLU_081219_0_0_9"/>
<dbReference type="SUPFAM" id="SSF51658">
    <property type="entry name" value="Xylose isomerase-like"/>
    <property type="match status" value="1"/>
</dbReference>
<protein>
    <recommendedName>
        <fullName evidence="3">Xylose isomerase domain-containing protein TIM barrel</fullName>
    </recommendedName>
</protein>
<name>D9SNA3_CLOC7</name>
<dbReference type="KEGG" id="ccb:Clocel_4234"/>
<dbReference type="AlphaFoldDB" id="D9SNA3"/>
<sequence length="298" mass="36186">MKNFMIGMHGGYDYTKFRRDFRREFYGVEVCLFGTEQDVDNLMQEAENKGFNYGIHFPLRGWMSKFRDPQFLSLDRQVSRNSYNIIEQELKYIKMKGLKPKYILFHFPKPVILRGDFDLSRWRFDDKSEYRYEDEYSFLQFKEYSEEIFKWLSEQGDKYGFMPILEFDALNKYICDDDYIDQLLEKYNKIKLCLDFGRIHLQKSIEKSFSDINVIRRFGKYTEEIHLSNIKVGEKIEHPHYPVLPTLKENDGWAPIKEYLKVIREENPKVKVLFEHRSDLITDEELEICYQWINKNIY</sequence>
<dbReference type="RefSeq" id="WP_010074248.1">
    <property type="nucleotide sequence ID" value="NC_014393.1"/>
</dbReference>
<organism evidence="1 2">
    <name type="scientific">Clostridium cellulovorans (strain ATCC 35296 / DSM 3052 / OCM 3 / 743B)</name>
    <dbReference type="NCBI Taxonomy" id="573061"/>
    <lineage>
        <taxon>Bacteria</taxon>
        <taxon>Bacillati</taxon>
        <taxon>Bacillota</taxon>
        <taxon>Clostridia</taxon>
        <taxon>Eubacteriales</taxon>
        <taxon>Clostridiaceae</taxon>
        <taxon>Clostridium</taxon>
    </lineage>
</organism>
<evidence type="ECO:0008006" key="3">
    <source>
        <dbReference type="Google" id="ProtNLM"/>
    </source>
</evidence>
<dbReference type="InterPro" id="IPR036237">
    <property type="entry name" value="Xyl_isomerase-like_sf"/>
</dbReference>
<dbReference type="eggNOG" id="COG1082">
    <property type="taxonomic scope" value="Bacteria"/>
</dbReference>